<sequence length="1172" mass="131678">CVLGSVCDWEVLYQRLSFDIDLSQRSITAVTILAVTAHNTAPVGDPKTRKNQPNVPTQHGRLYLNCSPQVNIQKIMVDGVETEFHHRRFDSENNSLPDQRTFPETEFLADPPKLSDFRSLDAYDAAFNTYLDWFDQGELCINIPEKVSTKEPFSLDAAELPADTLNSPILVVIRYIIENPSGAIEFTQPDERVARSAWAGFAITEFSNSSSWFPCRNSHWERYSFDIDITVPSTYRAFCPGRLVKVSPANETQTKHTFFFEVDDPILARNMTFSVGEFETVDDTALNGTLSIHHCMSSGFAQRDDFMHTVTCTNEIFSLFSDFLGQPYPFSTYTQVLLGRTASDVQSFSNLTFISADLIHSDAVIDQTWVARRTIAEGIARSWITHTVHTRTLADHWIIEGLVGYLVAMYIERAFGRNERRLQRQMATDLVVKLSSLPWTLPISAESYGAPSDIHSTHFRTKSTIVMHMLADLIGETPFRDVIRQLISDDDELSSTTDAGQAATTSIPSVNQGTPLAVVSDKPSTGGSARGISTKRLLKLCRHRSALNLDDFCDRWINGVRCPILKVDAQFERKKSACKVKIEQSGVVMHGILKVYVYETDQQVYEHESRMDTQVESFVFSCHSKVRKNRKRFSTETGEEIGDDDDLSNGEEEVLDGDDGSSGEMGPDDRIGKKLKNDTPVRWVRVDPKIAWIRGLTLDQLPLWADLELRHSPDVIAQIEGAICLGRALLRGVISAQRGKEKDPMQTLMAFNALKYCLENPDYFYQVRVVAAQQLALCCRPRKLSGSDRQLSVLVDFLKSRLYSAPDRQLVEPSDFSDFSEHLVVRGVVHALTSVKVSGSGAFPLSHQSAMDIVIDLLKYNDSSQNYYVDGYYISSLLNSLSELSTRNQSYQERIHNEIIRFLDNEQLFPSYRRVVTCACLLAIARVQVATYRRNLPVSRPEDSSMRLGMELDPIDTVPPEQPTAQHEIPGSDFDLLAFTEDPHSPSVQVAAVAAAAEVAVYRPSMAILIANALSKQRSPSIRLRMAEAWASTWSHVVLDSSSPFESYETVSARPVVDSIWNLLTGPFAFLCHRFRIHMWVVFAAAFGTSTPKCLSSECLIKDRDILANKSMQKLPNAVRRSAALIRQKRTHEVQFSIKKKKGNTKKSDYMKATNETPSTVNMTEDITMEIL</sequence>
<dbReference type="PANTHER" id="PTHR15137:SF9">
    <property type="entry name" value="TRANSCRIPTION INITIATION FACTOR TFIID SUBUNIT 2"/>
    <property type="match status" value="1"/>
</dbReference>
<dbReference type="EMBL" id="HACM01000278">
    <property type="protein sequence ID" value="CRZ00720.1"/>
    <property type="molecule type" value="Transcribed_RNA"/>
</dbReference>
<comment type="subcellular location">
    <subcellularLocation>
        <location evidence="1">Nucleus</location>
    </subcellularLocation>
</comment>
<dbReference type="InterPro" id="IPR027268">
    <property type="entry name" value="Peptidase_M4/M1_CTD_sf"/>
</dbReference>
<keyword evidence="4" id="KW-0805">Transcription regulation</keyword>
<evidence type="ECO:0000256" key="7">
    <source>
        <dbReference type="SAM" id="MobiDB-lite"/>
    </source>
</evidence>
<dbReference type="Pfam" id="PF01433">
    <property type="entry name" value="Peptidase_M1"/>
    <property type="match status" value="1"/>
</dbReference>
<dbReference type="GO" id="GO:0000976">
    <property type="term" value="F:transcription cis-regulatory region binding"/>
    <property type="evidence" value="ECO:0007669"/>
    <property type="project" value="TreeGrafter"/>
</dbReference>
<evidence type="ECO:0000259" key="10">
    <source>
        <dbReference type="Pfam" id="PF25577"/>
    </source>
</evidence>
<evidence type="ECO:0000256" key="5">
    <source>
        <dbReference type="ARBA" id="ARBA00023163"/>
    </source>
</evidence>
<evidence type="ECO:0000256" key="4">
    <source>
        <dbReference type="ARBA" id="ARBA00023015"/>
    </source>
</evidence>
<dbReference type="InterPro" id="IPR057345">
    <property type="entry name" value="Ig-like_TAF2"/>
</dbReference>
<reference evidence="11" key="1">
    <citation type="submission" date="2015-04" db="EMBL/GenBank/DDBJ databases">
        <title>The genome sequence of the plant pathogenic Rhizarian Plasmodiophora brassicae reveals insights in its biotrophic life cycle and the origin of chitin synthesis.</title>
        <authorList>
            <person name="Schwelm A."/>
            <person name="Fogelqvist J."/>
            <person name="Knaust A."/>
            <person name="Julke S."/>
            <person name="Lilja T."/>
            <person name="Dhandapani V."/>
            <person name="Bonilla-Rosso G."/>
            <person name="Karlsson M."/>
            <person name="Shevchenko A."/>
            <person name="Choi S.R."/>
            <person name="Kim H.G."/>
            <person name="Park J.Y."/>
            <person name="Lim Y.P."/>
            <person name="Ludwig-Muller J."/>
            <person name="Dixelius C."/>
        </authorList>
    </citation>
    <scope>NUCLEOTIDE SEQUENCE</scope>
    <source>
        <tissue evidence="11">Potato root galls</tissue>
    </source>
</reference>
<feature type="compositionally biased region" description="Polar residues" evidence="7">
    <location>
        <begin position="494"/>
        <end position="514"/>
    </location>
</feature>
<dbReference type="GO" id="GO:0016251">
    <property type="term" value="F:RNA polymerase II general transcription initiation factor activity"/>
    <property type="evidence" value="ECO:0007669"/>
    <property type="project" value="TreeGrafter"/>
</dbReference>
<evidence type="ECO:0000256" key="2">
    <source>
        <dbReference type="ARBA" id="ARBA00010937"/>
    </source>
</evidence>
<dbReference type="Gene3D" id="2.60.40.1730">
    <property type="entry name" value="tricorn interacting facor f3 domain"/>
    <property type="match status" value="1"/>
</dbReference>
<feature type="domain" description="Transcription initiation factor TFIID subunit 2 Ig-like" evidence="9">
    <location>
        <begin position="562"/>
        <end position="700"/>
    </location>
</feature>
<feature type="region of interest" description="Disordered" evidence="7">
    <location>
        <begin position="633"/>
        <end position="674"/>
    </location>
</feature>
<evidence type="ECO:0000259" key="9">
    <source>
        <dbReference type="Pfam" id="PF25316"/>
    </source>
</evidence>
<evidence type="ECO:0000256" key="6">
    <source>
        <dbReference type="ARBA" id="ARBA00023242"/>
    </source>
</evidence>
<feature type="compositionally biased region" description="Acidic residues" evidence="7">
    <location>
        <begin position="637"/>
        <end position="661"/>
    </location>
</feature>
<dbReference type="Pfam" id="PF25316">
    <property type="entry name" value="TAF2_3rd"/>
    <property type="match status" value="1"/>
</dbReference>
<dbReference type="PANTHER" id="PTHR15137">
    <property type="entry name" value="TRANSCRIPTION INITIATION FACTOR TFIID"/>
    <property type="match status" value="1"/>
</dbReference>
<dbReference type="InterPro" id="IPR037813">
    <property type="entry name" value="TAF2"/>
</dbReference>
<dbReference type="AlphaFoldDB" id="A0A0H5QFI3"/>
<dbReference type="InterPro" id="IPR057991">
    <property type="entry name" value="TPR_TAF2_C"/>
</dbReference>
<feature type="non-terminal residue" evidence="11">
    <location>
        <position position="1"/>
    </location>
</feature>
<dbReference type="InterPro" id="IPR014782">
    <property type="entry name" value="Peptidase_M1_dom"/>
</dbReference>
<dbReference type="Gene3D" id="1.10.390.10">
    <property type="entry name" value="Neutral Protease Domain 2"/>
    <property type="match status" value="1"/>
</dbReference>
<dbReference type="GO" id="GO:0005669">
    <property type="term" value="C:transcription factor TFIID complex"/>
    <property type="evidence" value="ECO:0007669"/>
    <property type="project" value="InterPro"/>
</dbReference>
<keyword evidence="5" id="KW-0804">Transcription</keyword>
<comment type="similarity">
    <text evidence="2">Belongs to the TAF2 family.</text>
</comment>
<dbReference type="GO" id="GO:0003682">
    <property type="term" value="F:chromatin binding"/>
    <property type="evidence" value="ECO:0007669"/>
    <property type="project" value="TreeGrafter"/>
</dbReference>
<accession>A0A0H5QFI3</accession>
<feature type="domain" description="Transcription initiation factor TFIID subunit 2 TPR repeats" evidence="10">
    <location>
        <begin position="747"/>
        <end position="931"/>
    </location>
</feature>
<organism evidence="11">
    <name type="scientific">Spongospora subterranea</name>
    <dbReference type="NCBI Taxonomy" id="70186"/>
    <lineage>
        <taxon>Eukaryota</taxon>
        <taxon>Sar</taxon>
        <taxon>Rhizaria</taxon>
        <taxon>Endomyxa</taxon>
        <taxon>Phytomyxea</taxon>
        <taxon>Plasmodiophorida</taxon>
        <taxon>Plasmodiophoridae</taxon>
        <taxon>Spongospora</taxon>
    </lineage>
</organism>
<evidence type="ECO:0000259" key="8">
    <source>
        <dbReference type="Pfam" id="PF01433"/>
    </source>
</evidence>
<dbReference type="InterPro" id="IPR042097">
    <property type="entry name" value="Aminopeptidase_N-like_N_sf"/>
</dbReference>
<keyword evidence="6" id="KW-0539">Nucleus</keyword>
<name>A0A0H5QFI3_9EUKA</name>
<dbReference type="InterPro" id="IPR016024">
    <property type="entry name" value="ARM-type_fold"/>
</dbReference>
<evidence type="ECO:0000256" key="1">
    <source>
        <dbReference type="ARBA" id="ARBA00004123"/>
    </source>
</evidence>
<evidence type="ECO:0000313" key="11">
    <source>
        <dbReference type="EMBL" id="CRZ00720.1"/>
    </source>
</evidence>
<feature type="domain" description="Peptidase M1 membrane alanine aminopeptidase" evidence="8">
    <location>
        <begin position="312"/>
        <end position="490"/>
    </location>
</feature>
<protein>
    <recommendedName>
        <fullName evidence="3">Transcription initiation factor TFIID subunit 2</fullName>
    </recommendedName>
</protein>
<dbReference type="GO" id="GO:0008237">
    <property type="term" value="F:metallopeptidase activity"/>
    <property type="evidence" value="ECO:0007669"/>
    <property type="project" value="InterPro"/>
</dbReference>
<dbReference type="Pfam" id="PF25577">
    <property type="entry name" value="TPR_TAF2_C"/>
    <property type="match status" value="1"/>
</dbReference>
<feature type="region of interest" description="Disordered" evidence="7">
    <location>
        <begin position="494"/>
        <end position="530"/>
    </location>
</feature>
<dbReference type="SUPFAM" id="SSF48371">
    <property type="entry name" value="ARM repeat"/>
    <property type="match status" value="1"/>
</dbReference>
<dbReference type="GO" id="GO:0006367">
    <property type="term" value="P:transcription initiation at RNA polymerase II promoter"/>
    <property type="evidence" value="ECO:0007669"/>
    <property type="project" value="TreeGrafter"/>
</dbReference>
<evidence type="ECO:0000256" key="3">
    <source>
        <dbReference type="ARBA" id="ARBA00017363"/>
    </source>
</evidence>
<dbReference type="SUPFAM" id="SSF63737">
    <property type="entry name" value="Leukotriene A4 hydrolase N-terminal domain"/>
    <property type="match status" value="1"/>
</dbReference>
<proteinExistence type="inferred from homology"/>
<dbReference type="GO" id="GO:0008270">
    <property type="term" value="F:zinc ion binding"/>
    <property type="evidence" value="ECO:0007669"/>
    <property type="project" value="InterPro"/>
</dbReference>
<dbReference type="SUPFAM" id="SSF55486">
    <property type="entry name" value="Metalloproteases ('zincins'), catalytic domain"/>
    <property type="match status" value="1"/>
</dbReference>